<keyword evidence="2" id="KW-1003">Cell membrane</keyword>
<feature type="transmembrane region" description="Helical" evidence="6">
    <location>
        <begin position="152"/>
        <end position="176"/>
    </location>
</feature>
<evidence type="ECO:0000256" key="5">
    <source>
        <dbReference type="ARBA" id="ARBA00023136"/>
    </source>
</evidence>
<evidence type="ECO:0000313" key="8">
    <source>
        <dbReference type="Proteomes" id="UP000196573"/>
    </source>
</evidence>
<dbReference type="AlphaFoldDB" id="A0A1X7AKN7"/>
<dbReference type="GO" id="GO:0005886">
    <property type="term" value="C:plasma membrane"/>
    <property type="evidence" value="ECO:0007669"/>
    <property type="project" value="UniProtKB-SubCell"/>
</dbReference>
<protein>
    <submittedName>
        <fullName evidence="7">Homoserine/homoserine lactone efflux protein</fullName>
    </submittedName>
</protein>
<evidence type="ECO:0000256" key="2">
    <source>
        <dbReference type="ARBA" id="ARBA00022475"/>
    </source>
</evidence>
<evidence type="ECO:0000256" key="1">
    <source>
        <dbReference type="ARBA" id="ARBA00004651"/>
    </source>
</evidence>
<dbReference type="InterPro" id="IPR001123">
    <property type="entry name" value="LeuE-type"/>
</dbReference>
<dbReference type="PIRSF" id="PIRSF006324">
    <property type="entry name" value="LeuE"/>
    <property type="match status" value="1"/>
</dbReference>
<dbReference type="PANTHER" id="PTHR30086:SF20">
    <property type="entry name" value="ARGININE EXPORTER PROTEIN ARGO-RELATED"/>
    <property type="match status" value="1"/>
</dbReference>
<sequence>MPIELWPAIIALILLSLAPGADTLIVMRNTSRGGLADGLITSLGICSALFMHALVSAAGVSVILLQSASLFSLLKLAGAAYLIWLGIGSLKQIRKSGQSLSASDTQPLTFSALRSFREGFLSNALNPKTVVFYMAFLPQFIDPAGNAISQSLTLAAIHFVIAMAWQSLIALMIHRARVWLTNPKVERVFHGLTGGLLVALGAGLIIHRA</sequence>
<dbReference type="Proteomes" id="UP000196573">
    <property type="component" value="Unassembled WGS sequence"/>
</dbReference>
<comment type="subcellular location">
    <subcellularLocation>
        <location evidence="1">Cell membrane</location>
        <topology evidence="1">Multi-pass membrane protein</topology>
    </subcellularLocation>
</comment>
<evidence type="ECO:0000313" key="7">
    <source>
        <dbReference type="EMBL" id="SMA48221.1"/>
    </source>
</evidence>
<feature type="transmembrane region" description="Helical" evidence="6">
    <location>
        <begin position="188"/>
        <end position="206"/>
    </location>
</feature>
<dbReference type="Pfam" id="PF01810">
    <property type="entry name" value="LysE"/>
    <property type="match status" value="1"/>
</dbReference>
<keyword evidence="5 6" id="KW-0472">Membrane</keyword>
<reference evidence="7 8" key="1">
    <citation type="submission" date="2017-03" db="EMBL/GenBank/DDBJ databases">
        <authorList>
            <person name="Afonso C.L."/>
            <person name="Miller P.J."/>
            <person name="Scott M.A."/>
            <person name="Spackman E."/>
            <person name="Goraichik I."/>
            <person name="Dimitrov K.M."/>
            <person name="Suarez D.L."/>
            <person name="Swayne D.E."/>
        </authorList>
    </citation>
    <scope>NUCLEOTIDE SEQUENCE [LARGE SCALE GENOMIC DNA]</scope>
    <source>
        <strain evidence="7">SB41UT1</strain>
    </source>
</reference>
<keyword evidence="8" id="KW-1185">Reference proteome</keyword>
<evidence type="ECO:0000256" key="6">
    <source>
        <dbReference type="SAM" id="Phobius"/>
    </source>
</evidence>
<evidence type="ECO:0000256" key="4">
    <source>
        <dbReference type="ARBA" id="ARBA00022989"/>
    </source>
</evidence>
<keyword evidence="3 6" id="KW-0812">Transmembrane</keyword>
<dbReference type="PANTHER" id="PTHR30086">
    <property type="entry name" value="ARGININE EXPORTER PROTEIN ARGO"/>
    <property type="match status" value="1"/>
</dbReference>
<accession>A0A1X7AKN7</accession>
<feature type="transmembrane region" description="Helical" evidence="6">
    <location>
        <begin position="6"/>
        <end position="27"/>
    </location>
</feature>
<dbReference type="OrthoDB" id="9804822at2"/>
<evidence type="ECO:0000256" key="3">
    <source>
        <dbReference type="ARBA" id="ARBA00022692"/>
    </source>
</evidence>
<dbReference type="EMBL" id="FWPT01000006">
    <property type="protein sequence ID" value="SMA48221.1"/>
    <property type="molecule type" value="Genomic_DNA"/>
</dbReference>
<dbReference type="RefSeq" id="WP_087110654.1">
    <property type="nucleotide sequence ID" value="NZ_CBCSCN010000006.1"/>
</dbReference>
<gene>
    <name evidence="7" type="primary">rhtB_2</name>
    <name evidence="7" type="ORF">EHSB41UT_02653</name>
</gene>
<feature type="transmembrane region" description="Helical" evidence="6">
    <location>
        <begin position="39"/>
        <end position="64"/>
    </location>
</feature>
<name>A0A1X7AKN7_9GAMM</name>
<feature type="transmembrane region" description="Helical" evidence="6">
    <location>
        <begin position="70"/>
        <end position="90"/>
    </location>
</feature>
<proteinExistence type="predicted"/>
<organism evidence="7 8">
    <name type="scientific">Parendozoicomonas haliclonae</name>
    <dbReference type="NCBI Taxonomy" id="1960125"/>
    <lineage>
        <taxon>Bacteria</taxon>
        <taxon>Pseudomonadati</taxon>
        <taxon>Pseudomonadota</taxon>
        <taxon>Gammaproteobacteria</taxon>
        <taxon>Oceanospirillales</taxon>
        <taxon>Endozoicomonadaceae</taxon>
        <taxon>Parendozoicomonas</taxon>
    </lineage>
</organism>
<keyword evidence="4 6" id="KW-1133">Transmembrane helix</keyword>
<dbReference type="GO" id="GO:0015171">
    <property type="term" value="F:amino acid transmembrane transporter activity"/>
    <property type="evidence" value="ECO:0007669"/>
    <property type="project" value="TreeGrafter"/>
</dbReference>